<dbReference type="AlphaFoldDB" id="A0A1H7KKD3"/>
<evidence type="ECO:0000313" key="2">
    <source>
        <dbReference type="EMBL" id="SEK87301.1"/>
    </source>
</evidence>
<reference evidence="3" key="1">
    <citation type="submission" date="2016-10" db="EMBL/GenBank/DDBJ databases">
        <authorList>
            <person name="Varghese N."/>
            <person name="Submissions S."/>
        </authorList>
    </citation>
    <scope>NUCLEOTIDE SEQUENCE [LARGE SCALE GENOMIC DNA]</scope>
    <source>
        <strain evidence="3">DSM 44675</strain>
    </source>
</reference>
<proteinExistence type="predicted"/>
<name>A0A1H7KKD3_9NOCA</name>
<dbReference type="OrthoDB" id="9923972at2"/>
<organism evidence="2 3">
    <name type="scientific">Rhodococcus maanshanensis</name>
    <dbReference type="NCBI Taxonomy" id="183556"/>
    <lineage>
        <taxon>Bacteria</taxon>
        <taxon>Bacillati</taxon>
        <taxon>Actinomycetota</taxon>
        <taxon>Actinomycetes</taxon>
        <taxon>Mycobacteriales</taxon>
        <taxon>Nocardiaceae</taxon>
        <taxon>Rhodococcus</taxon>
    </lineage>
</organism>
<evidence type="ECO:0000256" key="1">
    <source>
        <dbReference type="SAM" id="MobiDB-lite"/>
    </source>
</evidence>
<protein>
    <submittedName>
        <fullName evidence="2">Uncharacterized protein</fullName>
    </submittedName>
</protein>
<dbReference type="RefSeq" id="WP_072749985.1">
    <property type="nucleotide sequence ID" value="NZ_FOAW01000004.1"/>
</dbReference>
<sequence>MRDRPTAESVLAEHSAALDRIRVGIADANLAAEARSRQLCSAAVDRPAAEPEPGEGYPVSWLV</sequence>
<accession>A0A1H7KKD3</accession>
<keyword evidence="3" id="KW-1185">Reference proteome</keyword>
<dbReference type="Proteomes" id="UP000198677">
    <property type="component" value="Unassembled WGS sequence"/>
</dbReference>
<gene>
    <name evidence="2" type="ORF">SAMN05444583_10490</name>
</gene>
<dbReference type="EMBL" id="FOAW01000004">
    <property type="protein sequence ID" value="SEK87301.1"/>
    <property type="molecule type" value="Genomic_DNA"/>
</dbReference>
<feature type="region of interest" description="Disordered" evidence="1">
    <location>
        <begin position="44"/>
        <end position="63"/>
    </location>
</feature>
<evidence type="ECO:0000313" key="3">
    <source>
        <dbReference type="Proteomes" id="UP000198677"/>
    </source>
</evidence>